<feature type="domain" description="Heterokaryon incompatibility" evidence="2">
    <location>
        <begin position="146"/>
        <end position="222"/>
    </location>
</feature>
<evidence type="ECO:0000313" key="4">
    <source>
        <dbReference type="Proteomes" id="UP000711996"/>
    </source>
</evidence>
<gene>
    <name evidence="3" type="ORF">CGCSCA2_v001795</name>
</gene>
<reference evidence="3" key="1">
    <citation type="submission" date="2019-06" db="EMBL/GenBank/DDBJ databases">
        <authorList>
            <person name="Gan P."/>
            <person name="Shirasu K."/>
        </authorList>
    </citation>
    <scope>NUCLEOTIDE SEQUENCE [LARGE SCALE GENOMIC DNA]</scope>
    <source>
        <strain evidence="3">CAD2</strain>
    </source>
</reference>
<keyword evidence="4" id="KW-1185">Reference proteome</keyword>
<dbReference type="Proteomes" id="UP000711996">
    <property type="component" value="Unassembled WGS sequence"/>
</dbReference>
<dbReference type="Pfam" id="PF06985">
    <property type="entry name" value="HET"/>
    <property type="match status" value="1"/>
</dbReference>
<evidence type="ECO:0000259" key="2">
    <source>
        <dbReference type="Pfam" id="PF06985"/>
    </source>
</evidence>
<dbReference type="OrthoDB" id="2157530at2759"/>
<comment type="caution">
    <text evidence="3">The sequence shown here is derived from an EMBL/GenBank/DDBJ whole genome shotgun (WGS) entry which is preliminary data.</text>
</comment>
<dbReference type="InterPro" id="IPR010730">
    <property type="entry name" value="HET"/>
</dbReference>
<dbReference type="EMBL" id="QPMT01000004">
    <property type="protein sequence ID" value="KAF4864423.1"/>
    <property type="molecule type" value="Genomic_DNA"/>
</dbReference>
<dbReference type="PANTHER" id="PTHR24148:SF81">
    <property type="entry name" value="HETEROKARYON INCOMPATIBILITY DOMAIN-CONTAINING PROTEIN"/>
    <property type="match status" value="1"/>
</dbReference>
<dbReference type="InterPro" id="IPR052895">
    <property type="entry name" value="HetReg/Transcr_Mod"/>
</dbReference>
<feature type="compositionally biased region" description="Basic and acidic residues" evidence="1">
    <location>
        <begin position="93"/>
        <end position="102"/>
    </location>
</feature>
<accession>A0A9P5F0B2</accession>
<organism evidence="3 4">
    <name type="scientific">Colletotrichum siamense</name>
    <name type="common">Anthracnose fungus</name>
    <dbReference type="NCBI Taxonomy" id="690259"/>
    <lineage>
        <taxon>Eukaryota</taxon>
        <taxon>Fungi</taxon>
        <taxon>Dikarya</taxon>
        <taxon>Ascomycota</taxon>
        <taxon>Pezizomycotina</taxon>
        <taxon>Sordariomycetes</taxon>
        <taxon>Hypocreomycetidae</taxon>
        <taxon>Glomerellales</taxon>
        <taxon>Glomerellaceae</taxon>
        <taxon>Colletotrichum</taxon>
        <taxon>Colletotrichum gloeosporioides species complex</taxon>
    </lineage>
</organism>
<proteinExistence type="predicted"/>
<sequence length="222" mass="25600">MSRWHASSCSNPHIVVQQQRPQCVSCNSSPDIDGLLAAQAAKSSSIPFLPPDEPPGQMRLWWPPCVPYVTTGPGGQRVPVQPPQDSESTSSSDEGKSPEEPQRFSIYPQRLRKDEFRVMCLYPVEDVNDPIHASLEVYDDLRYHEYETLSYTWGGENRDSRLTQPVYIGPYWDILLQTHNCWEMLRHMRPWKGVRNIWVDAICINQTDMQERQEQVAKMGRI</sequence>
<evidence type="ECO:0000256" key="1">
    <source>
        <dbReference type="SAM" id="MobiDB-lite"/>
    </source>
</evidence>
<protein>
    <recommendedName>
        <fullName evidence="2">Heterokaryon incompatibility domain-containing protein</fullName>
    </recommendedName>
</protein>
<dbReference type="AlphaFoldDB" id="A0A9P5F0B2"/>
<name>A0A9P5F0B2_COLSI</name>
<feature type="compositionally biased region" description="Low complexity" evidence="1">
    <location>
        <begin position="76"/>
        <end position="92"/>
    </location>
</feature>
<dbReference type="PANTHER" id="PTHR24148">
    <property type="entry name" value="ANKYRIN REPEAT DOMAIN-CONTAINING PROTEIN 39 HOMOLOG-RELATED"/>
    <property type="match status" value="1"/>
</dbReference>
<evidence type="ECO:0000313" key="3">
    <source>
        <dbReference type="EMBL" id="KAF4864423.1"/>
    </source>
</evidence>
<feature type="region of interest" description="Disordered" evidence="1">
    <location>
        <begin position="72"/>
        <end position="105"/>
    </location>
</feature>